<keyword evidence="2" id="KW-1185">Reference proteome</keyword>
<dbReference type="GO" id="GO:0016757">
    <property type="term" value="F:glycosyltransferase activity"/>
    <property type="evidence" value="ECO:0007669"/>
    <property type="project" value="UniProtKB-KW"/>
</dbReference>
<name>A0A7W4YXV8_9HYPH</name>
<reference evidence="1 2" key="1">
    <citation type="submission" date="2020-08" db="EMBL/GenBank/DDBJ databases">
        <title>The Agave Microbiome: Exploring the role of microbial communities in plant adaptations to desert environments.</title>
        <authorList>
            <person name="Partida-Martinez L.P."/>
        </authorList>
    </citation>
    <scope>NUCLEOTIDE SEQUENCE [LARGE SCALE GENOMIC DNA]</scope>
    <source>
        <strain evidence="1 2">AT3.9</strain>
    </source>
</reference>
<dbReference type="InterPro" id="IPR029057">
    <property type="entry name" value="PRTase-like"/>
</dbReference>
<dbReference type="Gene3D" id="3.40.50.2020">
    <property type="match status" value="1"/>
</dbReference>
<keyword evidence="1" id="KW-0808">Transferase</keyword>
<protein>
    <submittedName>
        <fullName evidence="1">Putative phosphoribosyltransferase</fullName>
    </submittedName>
</protein>
<evidence type="ECO:0000313" key="1">
    <source>
        <dbReference type="EMBL" id="MBB3019609.1"/>
    </source>
</evidence>
<sequence length="50" mass="5375">MHPEDLSFRNRADAGRALVPHLMSYAAQHPVVLALPHGGVPVACEVCLLD</sequence>
<dbReference type="EMBL" id="JACHWB010000003">
    <property type="protein sequence ID" value="MBB3019609.1"/>
    <property type="molecule type" value="Genomic_DNA"/>
</dbReference>
<organism evidence="1 2">
    <name type="scientific">Microvirga lupini</name>
    <dbReference type="NCBI Taxonomy" id="420324"/>
    <lineage>
        <taxon>Bacteria</taxon>
        <taxon>Pseudomonadati</taxon>
        <taxon>Pseudomonadota</taxon>
        <taxon>Alphaproteobacteria</taxon>
        <taxon>Hyphomicrobiales</taxon>
        <taxon>Methylobacteriaceae</taxon>
        <taxon>Microvirga</taxon>
    </lineage>
</organism>
<evidence type="ECO:0000313" key="2">
    <source>
        <dbReference type="Proteomes" id="UP000532010"/>
    </source>
</evidence>
<dbReference type="SUPFAM" id="SSF53271">
    <property type="entry name" value="PRTase-like"/>
    <property type="match status" value="1"/>
</dbReference>
<proteinExistence type="predicted"/>
<keyword evidence="1" id="KW-0328">Glycosyltransferase</keyword>
<accession>A0A7W4YXV8</accession>
<gene>
    <name evidence="1" type="ORF">FHR70_002674</name>
</gene>
<dbReference type="Proteomes" id="UP000532010">
    <property type="component" value="Unassembled WGS sequence"/>
</dbReference>
<dbReference type="AlphaFoldDB" id="A0A7W4YXV8"/>
<comment type="caution">
    <text evidence="1">The sequence shown here is derived from an EMBL/GenBank/DDBJ whole genome shotgun (WGS) entry which is preliminary data.</text>
</comment>